<name>A0ABT4GCQ2_9BACL</name>
<evidence type="ECO:0000313" key="2">
    <source>
        <dbReference type="EMBL" id="MCY9693934.1"/>
    </source>
</evidence>
<dbReference type="Proteomes" id="UP001527099">
    <property type="component" value="Unassembled WGS sequence"/>
</dbReference>
<dbReference type="Pfam" id="PF18847">
    <property type="entry name" value="LPD29"/>
    <property type="match status" value="1"/>
</dbReference>
<evidence type="ECO:0000313" key="3">
    <source>
        <dbReference type="Proteomes" id="UP001527099"/>
    </source>
</evidence>
<keyword evidence="3" id="KW-1185">Reference proteome</keyword>
<organism evidence="2 3">
    <name type="scientific">Paenibacillus alginolyticus</name>
    <dbReference type="NCBI Taxonomy" id="59839"/>
    <lineage>
        <taxon>Bacteria</taxon>
        <taxon>Bacillati</taxon>
        <taxon>Bacillota</taxon>
        <taxon>Bacilli</taxon>
        <taxon>Bacillales</taxon>
        <taxon>Paenibacillaceae</taxon>
        <taxon>Paenibacillus</taxon>
    </lineage>
</organism>
<dbReference type="EMBL" id="JAMDMX010000043">
    <property type="protein sequence ID" value="MCY9693934.1"/>
    <property type="molecule type" value="Genomic_DNA"/>
</dbReference>
<evidence type="ECO:0000259" key="1">
    <source>
        <dbReference type="Pfam" id="PF18847"/>
    </source>
</evidence>
<proteinExistence type="predicted"/>
<dbReference type="RefSeq" id="WP_268615632.1">
    <property type="nucleotide sequence ID" value="NZ_JAMDMX010000043.1"/>
</dbReference>
<feature type="domain" description="Large polyvalent protein associated" evidence="1">
    <location>
        <begin position="6"/>
        <end position="93"/>
    </location>
</feature>
<dbReference type="InterPro" id="IPR041311">
    <property type="entry name" value="LPD29"/>
</dbReference>
<reference evidence="2 3" key="1">
    <citation type="submission" date="2022-05" db="EMBL/GenBank/DDBJ databases">
        <title>Genome Sequencing of Bee-Associated Microbes.</title>
        <authorList>
            <person name="Dunlap C."/>
        </authorList>
    </citation>
    <scope>NUCLEOTIDE SEQUENCE [LARGE SCALE GENOMIC DNA]</scope>
    <source>
        <strain evidence="2 3">NRRL B-14421</strain>
    </source>
</reference>
<accession>A0ABT4GCQ2</accession>
<protein>
    <recommendedName>
        <fullName evidence="1">Large polyvalent protein associated domain-containing protein</fullName>
    </recommendedName>
</protein>
<gene>
    <name evidence="2" type="ORF">M5X19_13635</name>
</gene>
<comment type="caution">
    <text evidence="2">The sequence shown here is derived from an EMBL/GenBank/DDBJ whole genome shotgun (WGS) entry which is preliminary data.</text>
</comment>
<sequence>MINEIGKETAQKIRKASKQTFPIIKFSVRSYFDSVHVTWEDGPLEAAVYRLLQRFESYETRRIGPNDRLVAVGYEWEGQRIVGAQWINAKRSFSEERRRLVENRMMEKGIRMLDAKVPDLMLKE</sequence>